<keyword evidence="1 3" id="KW-0456">Lyase</keyword>
<reference evidence="3 4" key="1">
    <citation type="submission" date="2014-04" db="EMBL/GenBank/DDBJ databases">
        <title>Draft genome sequence of Bacillus azotoformans MEV2011, a (co-) denitrifying strain unable to grow in the presence of oxygen.</title>
        <authorList>
            <person name="Nielsen M."/>
            <person name="Schreiber L."/>
            <person name="Finster K."/>
            <person name="Schramm A."/>
        </authorList>
    </citation>
    <scope>NUCLEOTIDE SEQUENCE [LARGE SCALE GENOMIC DNA]</scope>
    <source>
        <strain evidence="3 4">MEV2011</strain>
    </source>
</reference>
<dbReference type="RefSeq" id="WP_035196837.1">
    <property type="nucleotide sequence ID" value="NZ_JJRY01000014.1"/>
</dbReference>
<comment type="caution">
    <text evidence="3">The sequence shown here is derived from an EMBL/GenBank/DDBJ whole genome shotgun (WGS) entry which is preliminary data.</text>
</comment>
<dbReference type="GO" id="GO:0019748">
    <property type="term" value="P:secondary metabolic process"/>
    <property type="evidence" value="ECO:0007669"/>
    <property type="project" value="TreeGrafter"/>
</dbReference>
<dbReference type="InterPro" id="IPR032465">
    <property type="entry name" value="ACMSD"/>
</dbReference>
<dbReference type="PANTHER" id="PTHR21240">
    <property type="entry name" value="2-AMINO-3-CARBOXYLMUCONATE-6-SEMIALDEHYDE DECARBOXYLASE"/>
    <property type="match status" value="1"/>
</dbReference>
<dbReference type="GO" id="GO:0001760">
    <property type="term" value="F:aminocarboxymuconate-semialdehyde decarboxylase activity"/>
    <property type="evidence" value="ECO:0007669"/>
    <property type="project" value="UniProtKB-EC"/>
</dbReference>
<dbReference type="PATRIC" id="fig|1348973.3.peg.3186"/>
<gene>
    <name evidence="3" type="ORF">M670_03308</name>
</gene>
<evidence type="ECO:0000259" key="2">
    <source>
        <dbReference type="Pfam" id="PF04909"/>
    </source>
</evidence>
<dbReference type="PANTHER" id="PTHR21240:SF28">
    <property type="entry name" value="ISO-OROTATE DECARBOXYLASE (EUROFUNG)"/>
    <property type="match status" value="1"/>
</dbReference>
<dbReference type="InterPro" id="IPR006680">
    <property type="entry name" value="Amidohydro-rel"/>
</dbReference>
<dbReference type="Proteomes" id="UP000027936">
    <property type="component" value="Unassembled WGS sequence"/>
</dbReference>
<protein>
    <submittedName>
        <fullName evidence="3">Putative TIM-barrel fold metal-dependent hydrolase</fullName>
        <ecNumber evidence="3">4.1.1.45</ecNumber>
    </submittedName>
</protein>
<organism evidence="3 4">
    <name type="scientific">Schinkia azotoformans MEV2011</name>
    <dbReference type="NCBI Taxonomy" id="1348973"/>
    <lineage>
        <taxon>Bacteria</taxon>
        <taxon>Bacillati</taxon>
        <taxon>Bacillota</taxon>
        <taxon>Bacilli</taxon>
        <taxon>Bacillales</taxon>
        <taxon>Bacillaceae</taxon>
        <taxon>Calidifontibacillus/Schinkia group</taxon>
        <taxon>Schinkia</taxon>
    </lineage>
</organism>
<dbReference type="Gene3D" id="3.20.20.140">
    <property type="entry name" value="Metal-dependent hydrolases"/>
    <property type="match status" value="1"/>
</dbReference>
<dbReference type="EMBL" id="JJRY01000014">
    <property type="protein sequence ID" value="KEF37500.1"/>
    <property type="molecule type" value="Genomic_DNA"/>
</dbReference>
<evidence type="ECO:0000313" key="4">
    <source>
        <dbReference type="Proteomes" id="UP000027936"/>
    </source>
</evidence>
<dbReference type="EC" id="4.1.1.45" evidence="3"/>
<proteinExistence type="predicted"/>
<accession>A0A072NW73</accession>
<dbReference type="AlphaFoldDB" id="A0A072NW73"/>
<feature type="domain" description="Amidohydrolase-related" evidence="2">
    <location>
        <begin position="3"/>
        <end position="299"/>
    </location>
</feature>
<evidence type="ECO:0000313" key="3">
    <source>
        <dbReference type="EMBL" id="KEF37500.1"/>
    </source>
</evidence>
<dbReference type="SUPFAM" id="SSF51556">
    <property type="entry name" value="Metallo-dependent hydrolases"/>
    <property type="match status" value="1"/>
</dbReference>
<dbReference type="GO" id="GO:0005829">
    <property type="term" value="C:cytosol"/>
    <property type="evidence" value="ECO:0007669"/>
    <property type="project" value="TreeGrafter"/>
</dbReference>
<keyword evidence="3" id="KW-0378">Hydrolase</keyword>
<dbReference type="Pfam" id="PF04909">
    <property type="entry name" value="Amidohydro_2"/>
    <property type="match status" value="1"/>
</dbReference>
<sequence length="316" mass="35772">MYDVHTHFIPQEVIAWLKENKSLVNAKWEKKDPNKEDFLVVNEKWGFELKKSFVDENLYLHEQKNIGVKHSLVSPIPQLFMYDFSAEITSELSQVYNRSLANWADRETEKISGLATVPLNSPVQAAGLLNEAMKLGLKGAIIGPGLSEYMLSDDFFAPFFEEANKLNAIIFIHPLLCEDPRLKKRMMPNLIGVPWETTVCATDLLLSGFLDKYPNIKVLLAHGGGFLPYQIGRLNKGYSMWNNVSSALQAPPIEYLKRMWYDTVLWNEGSLQYLLNTVGEDRVVPGSDYPFDLCTWPPQISGEKGVNSLLGINVNT</sequence>
<dbReference type="InterPro" id="IPR032466">
    <property type="entry name" value="Metal_Hydrolase"/>
</dbReference>
<name>A0A072NW73_SCHAZ</name>
<dbReference type="GO" id="GO:0016787">
    <property type="term" value="F:hydrolase activity"/>
    <property type="evidence" value="ECO:0007669"/>
    <property type="project" value="UniProtKB-KW"/>
</dbReference>
<evidence type="ECO:0000256" key="1">
    <source>
        <dbReference type="ARBA" id="ARBA00023239"/>
    </source>
</evidence>
<dbReference type="OrthoDB" id="9777673at2"/>